<dbReference type="GO" id="GO:0003697">
    <property type="term" value="F:single-stranded DNA binding"/>
    <property type="evidence" value="ECO:0007669"/>
    <property type="project" value="InterPro"/>
</dbReference>
<gene>
    <name evidence="8" type="ORF">G4Z02_03360</name>
</gene>
<dbReference type="GO" id="GO:0006310">
    <property type="term" value="P:DNA recombination"/>
    <property type="evidence" value="ECO:0007669"/>
    <property type="project" value="UniProtKB-KW"/>
</dbReference>
<evidence type="ECO:0000259" key="7">
    <source>
        <dbReference type="PROSITE" id="PS50163"/>
    </source>
</evidence>
<dbReference type="InterPro" id="IPR049428">
    <property type="entry name" value="RecA-like_N"/>
</dbReference>
<dbReference type="InterPro" id="IPR020588">
    <property type="entry name" value="RecA_ATP-bd"/>
</dbReference>
<dbReference type="Proteomes" id="UP000514720">
    <property type="component" value="Chromosome"/>
</dbReference>
<dbReference type="GO" id="GO:0140664">
    <property type="term" value="F:ATP-dependent DNA damage sensor activity"/>
    <property type="evidence" value="ECO:0007669"/>
    <property type="project" value="InterPro"/>
</dbReference>
<dbReference type="InterPro" id="IPR003593">
    <property type="entry name" value="AAA+_ATPase"/>
</dbReference>
<name>A0A7L7KQW9_9MOLU</name>
<dbReference type="GO" id="GO:0005524">
    <property type="term" value="F:ATP binding"/>
    <property type="evidence" value="ECO:0007669"/>
    <property type="project" value="UniProtKB-KW"/>
</dbReference>
<evidence type="ECO:0000256" key="5">
    <source>
        <dbReference type="ARBA" id="ARBA00023172"/>
    </source>
</evidence>
<dbReference type="PANTHER" id="PTHR45900:SF1">
    <property type="entry name" value="MITOCHONDRIAL DNA REPAIR PROTEIN RECA HOMOLOG-RELATED"/>
    <property type="match status" value="1"/>
</dbReference>
<dbReference type="Pfam" id="PF00154">
    <property type="entry name" value="RecA_N"/>
    <property type="match status" value="1"/>
</dbReference>
<evidence type="ECO:0000256" key="4">
    <source>
        <dbReference type="ARBA" id="ARBA00022840"/>
    </source>
</evidence>
<sequence length="360" mass="40978">MKKTTSFNKDLFKKSLVNSLSNYKEGSKQQVERTPKYSTGIIPLDDLLEGGFPMGSIVGFGSEAGVGKTTILLQACANIVKKYNKTVYYIDVENGAKLDLIYKMEYTDMLYHPESNPEGRFYLLSFKTIQDIVSFINQAAKGQDTAVIVIDSVTQVVDEESKEKDDLDVSNKQKGKIATMWSKASRALNTIIGDSDISLIMVHQARQKLNDFNPKTTSAGGNALKHITSVELWAKKGKYINEKYVTVDKASNSIGFNVKLQSLKSRCGDSDSSRNLVLFKGKGAVNVFAVKEWLEEYQYYDKKKEEYIPYFTKNDPWKTYNIPQLSIYIKERSYTKILEQLNYHRDELIPYVIQQLESNW</sequence>
<dbReference type="EMBL" id="CP048914">
    <property type="protein sequence ID" value="QMS84829.1"/>
    <property type="molecule type" value="Genomic_DNA"/>
</dbReference>
<evidence type="ECO:0000259" key="6">
    <source>
        <dbReference type="PROSITE" id="PS50162"/>
    </source>
</evidence>
<keyword evidence="5" id="KW-0233">DNA recombination</keyword>
<dbReference type="AlphaFoldDB" id="A0A7L7KQW9"/>
<evidence type="ECO:0000256" key="1">
    <source>
        <dbReference type="ARBA" id="ARBA00009391"/>
    </source>
</evidence>
<organism evidence="8 9">
    <name type="scientific">Candidatus Xianfuyuplasma coldseepsis</name>
    <dbReference type="NCBI Taxonomy" id="2782163"/>
    <lineage>
        <taxon>Bacteria</taxon>
        <taxon>Bacillati</taxon>
        <taxon>Mycoplasmatota</taxon>
        <taxon>Mollicutes</taxon>
        <taxon>Candidatus Izemoplasmatales</taxon>
        <taxon>Candidatus Izemoplasmataceae</taxon>
        <taxon>Candidatus Xianfuyuplasma</taxon>
    </lineage>
</organism>
<proteinExistence type="inferred from homology"/>
<keyword evidence="4" id="KW-0067">ATP-binding</keyword>
<dbReference type="InterPro" id="IPR020587">
    <property type="entry name" value="RecA_monomer-monomer_interface"/>
</dbReference>
<evidence type="ECO:0000313" key="9">
    <source>
        <dbReference type="Proteomes" id="UP000514720"/>
    </source>
</evidence>
<dbReference type="Gene3D" id="3.40.50.300">
    <property type="entry name" value="P-loop containing nucleotide triphosphate hydrolases"/>
    <property type="match status" value="1"/>
</dbReference>
<dbReference type="PANTHER" id="PTHR45900">
    <property type="entry name" value="RECA"/>
    <property type="match status" value="1"/>
</dbReference>
<dbReference type="InterPro" id="IPR027417">
    <property type="entry name" value="P-loop_NTPase"/>
</dbReference>
<evidence type="ECO:0000256" key="2">
    <source>
        <dbReference type="ARBA" id="ARBA00015553"/>
    </source>
</evidence>
<feature type="domain" description="RecA family profile 2" evidence="7">
    <location>
        <begin position="212"/>
        <end position="283"/>
    </location>
</feature>
<dbReference type="KEGG" id="xcl:G4Z02_03360"/>
<dbReference type="SMART" id="SM00382">
    <property type="entry name" value="AAA"/>
    <property type="match status" value="1"/>
</dbReference>
<reference evidence="8 9" key="1">
    <citation type="submission" date="2020-02" db="EMBL/GenBank/DDBJ databases">
        <authorList>
            <person name="Zheng R.K."/>
            <person name="Sun C.M."/>
        </authorList>
    </citation>
    <scope>NUCLEOTIDE SEQUENCE [LARGE SCALE GENOMIC DNA]</scope>
    <source>
        <strain evidence="9">zrk13</strain>
    </source>
</reference>
<dbReference type="RefSeq" id="WP_258878451.1">
    <property type="nucleotide sequence ID" value="NZ_CP048914.1"/>
</dbReference>
<accession>A0A7L7KQW9</accession>
<dbReference type="PROSITE" id="PS50162">
    <property type="entry name" value="RECA_2"/>
    <property type="match status" value="1"/>
</dbReference>
<keyword evidence="9" id="KW-1185">Reference proteome</keyword>
<dbReference type="SUPFAM" id="SSF52540">
    <property type="entry name" value="P-loop containing nucleoside triphosphate hydrolases"/>
    <property type="match status" value="1"/>
</dbReference>
<protein>
    <recommendedName>
        <fullName evidence="2">Protein RecA</fullName>
    </recommendedName>
</protein>
<evidence type="ECO:0000313" key="8">
    <source>
        <dbReference type="EMBL" id="QMS84829.1"/>
    </source>
</evidence>
<dbReference type="PROSITE" id="PS50163">
    <property type="entry name" value="RECA_3"/>
    <property type="match status" value="1"/>
</dbReference>
<feature type="domain" description="RecA family profile 1" evidence="6">
    <location>
        <begin position="33"/>
        <end position="205"/>
    </location>
</feature>
<comment type="similarity">
    <text evidence="1">Belongs to the RecA family.</text>
</comment>
<dbReference type="GO" id="GO:0006281">
    <property type="term" value="P:DNA repair"/>
    <property type="evidence" value="ECO:0007669"/>
    <property type="project" value="InterPro"/>
</dbReference>
<keyword evidence="3" id="KW-0547">Nucleotide-binding</keyword>
<evidence type="ECO:0000256" key="3">
    <source>
        <dbReference type="ARBA" id="ARBA00022741"/>
    </source>
</evidence>
<dbReference type="InterPro" id="IPR013765">
    <property type="entry name" value="DNA_recomb/repair_RecA"/>
</dbReference>